<evidence type="ECO:0000313" key="2">
    <source>
        <dbReference type="EMBL" id="QRV14228.1"/>
    </source>
</evidence>
<protein>
    <submittedName>
        <fullName evidence="2">Uncharacterized protein</fullName>
    </submittedName>
</protein>
<sequence length="571" mass="62005">MIDLTDADDVLFKVADGQTIAIDATATIEDAASGEVSYTFSSDEDLPPGTYNAEFWIIWDSTSDVEQKVPPKGYIEIDVQKPLDGTYDPADWDDPDITVTNVYADAVHTEEVNKIKWATSPDEITTKFNELPSYGGIVRLVPGDYTDADWSNKIVIPTEENAVYGLDMSGSRIVLDSFSPTGEYILRDTDSNVTEPQPVNIIGPSVFDVSAVTDPPNCATLWDIAMSRVWFPRLEGGFDWCVESKTNEGSGHWNTLGVMAKQVNNGIRIHGNTISNDRNIIYGQIMRLADGGVACQIDDGSHNQIYVQPENEQDGASATGIEILGPDSSWGNTVWNTHTAGLRITRPLHIEGRHTKLKFPAQAVNKVFNGSEAAINPRNIESPLFTKTCAEFSADYRPLFDTTGDGSTSLTNFNRVALDAGTTDGNVQPLQTPSRVGLLSSSIVLYSRNRISGETGSGARYSVGLWVDNSNYVMFVADGSNSNWLAEVVVGGTTEASVDTGQPIDTGIHRFHLNLGETEQAFMFDRQTVATTSVDISSFSAPERHRVAAEVNGSPASAPGLETLEMEHLGN</sequence>
<gene>
    <name evidence="2" type="ORF">JMJ58_14930</name>
</gene>
<dbReference type="KEGG" id="hsal:JMJ58_14930"/>
<feature type="region of interest" description="Disordered" evidence="1">
    <location>
        <begin position="552"/>
        <end position="571"/>
    </location>
</feature>
<dbReference type="EMBL" id="CP069188">
    <property type="protein sequence ID" value="QRV14228.1"/>
    <property type="molecule type" value="Genomic_DNA"/>
</dbReference>
<organism evidence="2 3">
    <name type="scientific">Haloterrigena salifodinae</name>
    <dbReference type="NCBI Taxonomy" id="2675099"/>
    <lineage>
        <taxon>Archaea</taxon>
        <taxon>Methanobacteriati</taxon>
        <taxon>Methanobacteriota</taxon>
        <taxon>Stenosarchaea group</taxon>
        <taxon>Halobacteria</taxon>
        <taxon>Halobacteriales</taxon>
        <taxon>Natrialbaceae</taxon>
        <taxon>Haloterrigena</taxon>
    </lineage>
</organism>
<dbReference type="GeneID" id="62876444"/>
<dbReference type="RefSeq" id="WP_204747083.1">
    <property type="nucleotide sequence ID" value="NZ_CP069188.1"/>
</dbReference>
<keyword evidence="3" id="KW-1185">Reference proteome</keyword>
<dbReference type="AlphaFoldDB" id="A0A8T8DXB3"/>
<name>A0A8T8DXB3_9EURY</name>
<accession>A0A8T8DXB3</accession>
<proteinExistence type="predicted"/>
<evidence type="ECO:0000256" key="1">
    <source>
        <dbReference type="SAM" id="MobiDB-lite"/>
    </source>
</evidence>
<dbReference type="Proteomes" id="UP000637819">
    <property type="component" value="Chromosome"/>
</dbReference>
<reference evidence="2 3" key="1">
    <citation type="submission" date="2021-01" db="EMBL/GenBank/DDBJ databases">
        <title>Genome Sequence and Methylation Pattern of Haloterrigena salifodinae BOL5-1, An Extremely Halophilic Archaeon from a Bolivian Salt Mine.</title>
        <authorList>
            <person name="DasSarma P."/>
            <person name="Anton B.P."/>
            <person name="DasSarma S.L."/>
            <person name="von Ehrenheim H.A.L."/>
            <person name="Martinez F.L."/>
            <person name="Guzman D."/>
            <person name="Roberts R.J."/>
            <person name="DasSarma S."/>
        </authorList>
    </citation>
    <scope>NUCLEOTIDE SEQUENCE [LARGE SCALE GENOMIC DNA]</scope>
    <source>
        <strain evidence="2 3">BOL5-1</strain>
    </source>
</reference>
<evidence type="ECO:0000313" key="3">
    <source>
        <dbReference type="Proteomes" id="UP000637819"/>
    </source>
</evidence>